<dbReference type="InterPro" id="IPR017853">
    <property type="entry name" value="GH"/>
</dbReference>
<dbReference type="Pfam" id="PF00232">
    <property type="entry name" value="Glyco_hydro_1"/>
    <property type="match status" value="1"/>
</dbReference>
<dbReference type="EMBL" id="JXTB01000014">
    <property type="protein sequence ID" value="PON77354.1"/>
    <property type="molecule type" value="Genomic_DNA"/>
</dbReference>
<organism evidence="2 3">
    <name type="scientific">Parasponia andersonii</name>
    <name type="common">Sponia andersonii</name>
    <dbReference type="NCBI Taxonomy" id="3476"/>
    <lineage>
        <taxon>Eukaryota</taxon>
        <taxon>Viridiplantae</taxon>
        <taxon>Streptophyta</taxon>
        <taxon>Embryophyta</taxon>
        <taxon>Tracheophyta</taxon>
        <taxon>Spermatophyta</taxon>
        <taxon>Magnoliopsida</taxon>
        <taxon>eudicotyledons</taxon>
        <taxon>Gunneridae</taxon>
        <taxon>Pentapetalae</taxon>
        <taxon>rosids</taxon>
        <taxon>fabids</taxon>
        <taxon>Rosales</taxon>
        <taxon>Cannabaceae</taxon>
        <taxon>Parasponia</taxon>
    </lineage>
</organism>
<comment type="caution">
    <text evidence="2">The sequence shown here is derived from an EMBL/GenBank/DDBJ whole genome shotgun (WGS) entry which is preliminary data.</text>
</comment>
<dbReference type="OrthoDB" id="65569at2759"/>
<keyword evidence="2" id="KW-0378">Hydrolase</keyword>
<comment type="similarity">
    <text evidence="1">Belongs to the glycosyl hydrolase 1 family.</text>
</comment>
<dbReference type="GO" id="GO:0004553">
    <property type="term" value="F:hydrolase activity, hydrolyzing O-glycosyl compounds"/>
    <property type="evidence" value="ECO:0007669"/>
    <property type="project" value="InterPro"/>
</dbReference>
<evidence type="ECO:0000256" key="1">
    <source>
        <dbReference type="ARBA" id="ARBA00010838"/>
    </source>
</evidence>
<accession>A0A2P5DVM8</accession>
<gene>
    <name evidence="2" type="ORF">PanWU01x14_029730</name>
</gene>
<dbReference type="GO" id="GO:0005975">
    <property type="term" value="P:carbohydrate metabolic process"/>
    <property type="evidence" value="ECO:0007669"/>
    <property type="project" value="InterPro"/>
</dbReference>
<dbReference type="Proteomes" id="UP000237105">
    <property type="component" value="Unassembled WGS sequence"/>
</dbReference>
<dbReference type="AlphaFoldDB" id="A0A2P5DVM8"/>
<protein>
    <submittedName>
        <fullName evidence="2">Glycoside hydrolase</fullName>
    </submittedName>
</protein>
<name>A0A2P5DVM8_PARAD</name>
<dbReference type="Gene3D" id="3.20.20.80">
    <property type="entry name" value="Glycosidases"/>
    <property type="match status" value="1"/>
</dbReference>
<evidence type="ECO:0000313" key="2">
    <source>
        <dbReference type="EMBL" id="PON77354.1"/>
    </source>
</evidence>
<proteinExistence type="inferred from homology"/>
<evidence type="ECO:0000313" key="3">
    <source>
        <dbReference type="Proteomes" id="UP000237105"/>
    </source>
</evidence>
<dbReference type="SUPFAM" id="SSF51445">
    <property type="entry name" value="(Trans)glycosidases"/>
    <property type="match status" value="1"/>
</dbReference>
<sequence length="130" mass="14791">MISLSQPWIHKALHRIFDICAIIFLINISFYADGQALECDGLNIKRSDFPCDFVFGVATSALQEDVKHLKDIGTGHYRFSISWSRILPRMISRTTVNFCSKHMETVKNWITINGPFVLVLVYDMVVKGAP</sequence>
<keyword evidence="3" id="KW-1185">Reference proteome</keyword>
<dbReference type="InterPro" id="IPR001360">
    <property type="entry name" value="Glyco_hydro_1"/>
</dbReference>
<reference evidence="3" key="1">
    <citation type="submission" date="2016-06" db="EMBL/GenBank/DDBJ databases">
        <title>Parallel loss of symbiosis genes in relatives of nitrogen-fixing non-legume Parasponia.</title>
        <authorList>
            <person name="Van Velzen R."/>
            <person name="Holmer R."/>
            <person name="Bu F."/>
            <person name="Rutten L."/>
            <person name="Van Zeijl A."/>
            <person name="Liu W."/>
            <person name="Santuari L."/>
            <person name="Cao Q."/>
            <person name="Sharma T."/>
            <person name="Shen D."/>
            <person name="Roswanjaya Y."/>
            <person name="Wardhani T."/>
            <person name="Kalhor M.S."/>
            <person name="Jansen J."/>
            <person name="Van den Hoogen J."/>
            <person name="Gungor B."/>
            <person name="Hartog M."/>
            <person name="Hontelez J."/>
            <person name="Verver J."/>
            <person name="Yang W.-C."/>
            <person name="Schijlen E."/>
            <person name="Repin R."/>
            <person name="Schilthuizen M."/>
            <person name="Schranz E."/>
            <person name="Heidstra R."/>
            <person name="Miyata K."/>
            <person name="Fedorova E."/>
            <person name="Kohlen W."/>
            <person name="Bisseling T."/>
            <person name="Smit S."/>
            <person name="Geurts R."/>
        </authorList>
    </citation>
    <scope>NUCLEOTIDE SEQUENCE [LARGE SCALE GENOMIC DNA]</scope>
    <source>
        <strain evidence="3">cv. WU1-14</strain>
    </source>
</reference>